<keyword evidence="3" id="KW-1185">Reference proteome</keyword>
<dbReference type="InterPro" id="IPR053157">
    <property type="entry name" value="Sterol_Uptake_Regulator"/>
</dbReference>
<dbReference type="SUPFAM" id="SSF57701">
    <property type="entry name" value="Zn2/Cys6 DNA-binding domain"/>
    <property type="match status" value="1"/>
</dbReference>
<gene>
    <name evidence="2" type="ORF">EDD18DRAFT_1152146</name>
</gene>
<evidence type="ECO:0000313" key="2">
    <source>
        <dbReference type="EMBL" id="KAK0499672.1"/>
    </source>
</evidence>
<sequence>MRHHSKTRTGCKTCRRRKIKCDEETPICNNCTKRKIECIWEQSDDRRPASLVAGSHRLPPTSGQPPSEGGDMLDILGLELIHHYTSRTCFTFCRDQPRTEIYRSKLPRLAFLDGNSFLLHALLAVSALHLHSLHPTSDKYFVSAKTHYARALAGVKAVWCGNEDHCSAADPNAVFLTYTMLIVYGHATNAPPFGQEASKDWLTVLRVLMTFGQKWPLDRDISVAFDWAFLLQDLKEPTDPAVRFPESLSVLPLPLPGSPDIEEVQDPMTSAVYQECVSLLRLAWKASFHLQYQTYTLMVWPGRVPVAYFNYLFERRPRALLIMAHFCAISKSVEQAWWSRKDWDQIIPNIRNEVGVKWEEFMDWDGPRRSPAGAHAMRGDRISISWPTNA</sequence>
<comment type="caution">
    <text evidence="2">The sequence shown here is derived from an EMBL/GenBank/DDBJ whole genome shotgun (WGS) entry which is preliminary data.</text>
</comment>
<evidence type="ECO:0000259" key="1">
    <source>
        <dbReference type="PROSITE" id="PS50048"/>
    </source>
</evidence>
<dbReference type="CDD" id="cd00067">
    <property type="entry name" value="GAL4"/>
    <property type="match status" value="1"/>
</dbReference>
<dbReference type="EMBL" id="JAUEPU010000009">
    <property type="protein sequence ID" value="KAK0499672.1"/>
    <property type="molecule type" value="Genomic_DNA"/>
</dbReference>
<dbReference type="InterPro" id="IPR036864">
    <property type="entry name" value="Zn2-C6_fun-type_DNA-bd_sf"/>
</dbReference>
<dbReference type="InterPro" id="IPR001138">
    <property type="entry name" value="Zn2Cys6_DnaBD"/>
</dbReference>
<dbReference type="AlphaFoldDB" id="A0AA39QB76"/>
<organism evidence="2 3">
    <name type="scientific">Armillaria luteobubalina</name>
    <dbReference type="NCBI Taxonomy" id="153913"/>
    <lineage>
        <taxon>Eukaryota</taxon>
        <taxon>Fungi</taxon>
        <taxon>Dikarya</taxon>
        <taxon>Basidiomycota</taxon>
        <taxon>Agaricomycotina</taxon>
        <taxon>Agaricomycetes</taxon>
        <taxon>Agaricomycetidae</taxon>
        <taxon>Agaricales</taxon>
        <taxon>Marasmiineae</taxon>
        <taxon>Physalacriaceae</taxon>
        <taxon>Armillaria</taxon>
    </lineage>
</organism>
<dbReference type="PANTHER" id="PTHR47784">
    <property type="entry name" value="STEROL UPTAKE CONTROL PROTEIN 2"/>
    <property type="match status" value="1"/>
</dbReference>
<protein>
    <recommendedName>
        <fullName evidence="1">Zn(2)-C6 fungal-type domain-containing protein</fullName>
    </recommendedName>
</protein>
<dbReference type="PROSITE" id="PS50048">
    <property type="entry name" value="ZN2_CY6_FUNGAL_2"/>
    <property type="match status" value="1"/>
</dbReference>
<dbReference type="SMART" id="SM00066">
    <property type="entry name" value="GAL4"/>
    <property type="match status" value="1"/>
</dbReference>
<dbReference type="PANTHER" id="PTHR47784:SF5">
    <property type="entry name" value="STEROL UPTAKE CONTROL PROTEIN 2"/>
    <property type="match status" value="1"/>
</dbReference>
<evidence type="ECO:0000313" key="3">
    <source>
        <dbReference type="Proteomes" id="UP001175228"/>
    </source>
</evidence>
<dbReference type="Proteomes" id="UP001175228">
    <property type="component" value="Unassembled WGS sequence"/>
</dbReference>
<dbReference type="Pfam" id="PF11951">
    <property type="entry name" value="Fungal_trans_2"/>
    <property type="match status" value="1"/>
</dbReference>
<reference evidence="2" key="1">
    <citation type="submission" date="2023-06" db="EMBL/GenBank/DDBJ databases">
        <authorList>
            <consortium name="Lawrence Berkeley National Laboratory"/>
            <person name="Ahrendt S."/>
            <person name="Sahu N."/>
            <person name="Indic B."/>
            <person name="Wong-Bajracharya J."/>
            <person name="Merenyi Z."/>
            <person name="Ke H.-M."/>
            <person name="Monk M."/>
            <person name="Kocsube S."/>
            <person name="Drula E."/>
            <person name="Lipzen A."/>
            <person name="Balint B."/>
            <person name="Henrissat B."/>
            <person name="Andreopoulos B."/>
            <person name="Martin F.M."/>
            <person name="Harder C.B."/>
            <person name="Rigling D."/>
            <person name="Ford K.L."/>
            <person name="Foster G.D."/>
            <person name="Pangilinan J."/>
            <person name="Papanicolaou A."/>
            <person name="Barry K."/>
            <person name="LaButti K."/>
            <person name="Viragh M."/>
            <person name="Koriabine M."/>
            <person name="Yan M."/>
            <person name="Riley R."/>
            <person name="Champramary S."/>
            <person name="Plett K.L."/>
            <person name="Tsai I.J."/>
            <person name="Slot J."/>
            <person name="Sipos G."/>
            <person name="Plett J."/>
            <person name="Nagy L.G."/>
            <person name="Grigoriev I.V."/>
        </authorList>
    </citation>
    <scope>NUCLEOTIDE SEQUENCE</scope>
    <source>
        <strain evidence="2">HWK02</strain>
    </source>
</reference>
<dbReference type="Pfam" id="PF00172">
    <property type="entry name" value="Zn_clus"/>
    <property type="match status" value="1"/>
</dbReference>
<dbReference type="InterPro" id="IPR021858">
    <property type="entry name" value="Fun_TF"/>
</dbReference>
<accession>A0AA39QB76</accession>
<name>A0AA39QB76_9AGAR</name>
<dbReference type="Gene3D" id="4.10.240.10">
    <property type="entry name" value="Zn(2)-C6 fungal-type DNA-binding domain"/>
    <property type="match status" value="1"/>
</dbReference>
<dbReference type="PROSITE" id="PS00463">
    <property type="entry name" value="ZN2_CY6_FUNGAL_1"/>
    <property type="match status" value="1"/>
</dbReference>
<dbReference type="GO" id="GO:0001228">
    <property type="term" value="F:DNA-binding transcription activator activity, RNA polymerase II-specific"/>
    <property type="evidence" value="ECO:0007669"/>
    <property type="project" value="TreeGrafter"/>
</dbReference>
<dbReference type="GO" id="GO:0008270">
    <property type="term" value="F:zinc ion binding"/>
    <property type="evidence" value="ECO:0007669"/>
    <property type="project" value="InterPro"/>
</dbReference>
<proteinExistence type="predicted"/>
<feature type="domain" description="Zn(2)-C6 fungal-type" evidence="1">
    <location>
        <begin position="10"/>
        <end position="40"/>
    </location>
</feature>